<name>A0ABT6C5M8_9MICO</name>
<feature type="region of interest" description="Disordered" evidence="1">
    <location>
        <begin position="116"/>
        <end position="293"/>
    </location>
</feature>
<comment type="caution">
    <text evidence="2">The sequence shown here is derived from an EMBL/GenBank/DDBJ whole genome shotgun (WGS) entry which is preliminary data.</text>
</comment>
<keyword evidence="3" id="KW-1185">Reference proteome</keyword>
<accession>A0ABT6C5M8</accession>
<reference evidence="2 3" key="1">
    <citation type="submission" date="2023-03" db="EMBL/GenBank/DDBJ databases">
        <title>YIM 133296 draft genome.</title>
        <authorList>
            <person name="Xiong L."/>
        </authorList>
    </citation>
    <scope>NUCLEOTIDE SEQUENCE [LARGE SCALE GENOMIC DNA]</scope>
    <source>
        <strain evidence="2 3">YIM 133296</strain>
    </source>
</reference>
<dbReference type="RefSeq" id="WP_277191815.1">
    <property type="nucleotide sequence ID" value="NZ_JAROAV010000024.1"/>
</dbReference>
<gene>
    <name evidence="2" type="ORF">P4R38_08105</name>
</gene>
<feature type="compositionally biased region" description="Low complexity" evidence="1">
    <location>
        <begin position="202"/>
        <end position="212"/>
    </location>
</feature>
<dbReference type="Proteomes" id="UP001528912">
    <property type="component" value="Unassembled WGS sequence"/>
</dbReference>
<evidence type="ECO:0000313" key="3">
    <source>
        <dbReference type="Proteomes" id="UP001528912"/>
    </source>
</evidence>
<protein>
    <recommendedName>
        <fullName evidence="4">Polyhydroxyalkanoate synthesis regulator phasin</fullName>
    </recommendedName>
</protein>
<dbReference type="EMBL" id="JAROAV010000024">
    <property type="protein sequence ID" value="MDF8264200.1"/>
    <property type="molecule type" value="Genomic_DNA"/>
</dbReference>
<proteinExistence type="predicted"/>
<feature type="compositionally biased region" description="Low complexity" evidence="1">
    <location>
        <begin position="221"/>
        <end position="239"/>
    </location>
</feature>
<evidence type="ECO:0000256" key="1">
    <source>
        <dbReference type="SAM" id="MobiDB-lite"/>
    </source>
</evidence>
<evidence type="ECO:0000313" key="2">
    <source>
        <dbReference type="EMBL" id="MDF8264200.1"/>
    </source>
</evidence>
<feature type="compositionally biased region" description="Low complexity" evidence="1">
    <location>
        <begin position="119"/>
        <end position="133"/>
    </location>
</feature>
<evidence type="ECO:0008006" key="4">
    <source>
        <dbReference type="Google" id="ProtNLM"/>
    </source>
</evidence>
<organism evidence="2 3">
    <name type="scientific">Luteipulveratus flavus</name>
    <dbReference type="NCBI Taxonomy" id="3031728"/>
    <lineage>
        <taxon>Bacteria</taxon>
        <taxon>Bacillati</taxon>
        <taxon>Actinomycetota</taxon>
        <taxon>Actinomycetes</taxon>
        <taxon>Micrococcales</taxon>
        <taxon>Dermacoccaceae</taxon>
        <taxon>Luteipulveratus</taxon>
    </lineage>
</organism>
<sequence length="293" mass="30011">MSLNNVRTALQILSGAGEVTRAKAMEAADALLSVPQQLPGARSTSGRAGQLAGQVATLADELVAAAAANQDNIRALIRSELDTRLQRVGLVPSTELADARAEIERLERQVETLRRELAGRASGPAEAAATPPVARRRPPRTAIAKKSARRNQVRPGETAGVVDFESAATRTAAKRTGSSGPRRLAEASSSAAPTPPRKAAKKAPSATAPTAKKAAKRPVKKATSPVKKASSPAAAPTKKGTSANAKSPAKKGASGSQPFTDAKDAAKKAPSPDPAKRTEAPRPDPGAPSSTTS</sequence>